<evidence type="ECO:0000313" key="3">
    <source>
        <dbReference type="Proteomes" id="UP000460272"/>
    </source>
</evidence>
<dbReference type="OrthoDB" id="3831322at2"/>
<dbReference type="AlphaFoldDB" id="A0A6P2BWA1"/>
<feature type="region of interest" description="Disordered" evidence="1">
    <location>
        <begin position="1"/>
        <end position="29"/>
    </location>
</feature>
<evidence type="ECO:0000313" key="2">
    <source>
        <dbReference type="EMBL" id="TVZ03409.1"/>
    </source>
</evidence>
<dbReference type="EMBL" id="RPFW01000004">
    <property type="protein sequence ID" value="TVZ03409.1"/>
    <property type="molecule type" value="Genomic_DNA"/>
</dbReference>
<name>A0A6P2BWA1_9ACTN</name>
<proteinExistence type="predicted"/>
<dbReference type="RefSeq" id="WP_145856148.1">
    <property type="nucleotide sequence ID" value="NZ_RPFW01000004.1"/>
</dbReference>
<gene>
    <name evidence="2" type="ORF">EAS64_23720</name>
</gene>
<keyword evidence="3" id="KW-1185">Reference proteome</keyword>
<reference evidence="2 3" key="1">
    <citation type="submission" date="2018-11" db="EMBL/GenBank/DDBJ databases">
        <title>Trebonia kvetii gen.nov., sp.nov., a novel acidophilic actinobacterium, and proposal of the new actinobacterial family Treboniaceae fam. nov.</title>
        <authorList>
            <person name="Rapoport D."/>
            <person name="Sagova-Mareckova M."/>
            <person name="Sedlacek I."/>
            <person name="Provaznik J."/>
            <person name="Kralova S."/>
            <person name="Pavlinic D."/>
            <person name="Benes V."/>
            <person name="Kopecky J."/>
        </authorList>
    </citation>
    <scope>NUCLEOTIDE SEQUENCE [LARGE SCALE GENOMIC DNA]</scope>
    <source>
        <strain evidence="2 3">15Tr583</strain>
    </source>
</reference>
<evidence type="ECO:0000256" key="1">
    <source>
        <dbReference type="SAM" id="MobiDB-lite"/>
    </source>
</evidence>
<dbReference type="Proteomes" id="UP000460272">
    <property type="component" value="Unassembled WGS sequence"/>
</dbReference>
<comment type="caution">
    <text evidence="2">The sequence shown here is derived from an EMBL/GenBank/DDBJ whole genome shotgun (WGS) entry which is preliminary data.</text>
</comment>
<feature type="region of interest" description="Disordered" evidence="1">
    <location>
        <begin position="64"/>
        <end position="89"/>
    </location>
</feature>
<sequence length="89" mass="9146">MTQPLGNCPGCGGDEPFEQVHPGRHAGDRCPDVDGECPEWVCLGCGAAVVMGTVFMGTGVPTGSEALTSDDAFADTPIPIRPMQSVRAA</sequence>
<organism evidence="2 3">
    <name type="scientific">Trebonia kvetii</name>
    <dbReference type="NCBI Taxonomy" id="2480626"/>
    <lineage>
        <taxon>Bacteria</taxon>
        <taxon>Bacillati</taxon>
        <taxon>Actinomycetota</taxon>
        <taxon>Actinomycetes</taxon>
        <taxon>Streptosporangiales</taxon>
        <taxon>Treboniaceae</taxon>
        <taxon>Trebonia</taxon>
    </lineage>
</organism>
<protein>
    <submittedName>
        <fullName evidence="2">Uncharacterized protein</fullName>
    </submittedName>
</protein>
<accession>A0A6P2BWA1</accession>